<evidence type="ECO:0000256" key="1">
    <source>
        <dbReference type="ARBA" id="ARBA00022737"/>
    </source>
</evidence>
<feature type="domain" description="Cytochrome c-type biogenesis protein H TPR" evidence="4">
    <location>
        <begin position="243"/>
        <end position="352"/>
    </location>
</feature>
<protein>
    <recommendedName>
        <fullName evidence="4">Cytochrome c-type biogenesis protein H TPR domain-containing protein</fullName>
    </recommendedName>
</protein>
<dbReference type="PATRIC" id="fig|2340.3.peg.827"/>
<dbReference type="PANTHER" id="PTHR44943">
    <property type="entry name" value="CELLULOSE SYNTHASE OPERON PROTEIN C"/>
    <property type="match status" value="1"/>
</dbReference>
<dbReference type="Pfam" id="PF23914">
    <property type="entry name" value="TPR_CcmH_CycH"/>
    <property type="match status" value="1"/>
</dbReference>
<feature type="repeat" description="TPR" evidence="3">
    <location>
        <begin position="560"/>
        <end position="593"/>
    </location>
</feature>
<feature type="repeat" description="TPR" evidence="3">
    <location>
        <begin position="255"/>
        <end position="288"/>
    </location>
</feature>
<dbReference type="Proteomes" id="UP000030856">
    <property type="component" value="Unassembled WGS sequence"/>
</dbReference>
<dbReference type="SMART" id="SM00028">
    <property type="entry name" value="TPR"/>
    <property type="match status" value="6"/>
</dbReference>
<evidence type="ECO:0000259" key="4">
    <source>
        <dbReference type="Pfam" id="PF23914"/>
    </source>
</evidence>
<evidence type="ECO:0000313" key="6">
    <source>
        <dbReference type="Proteomes" id="UP000030856"/>
    </source>
</evidence>
<dbReference type="Pfam" id="PF13424">
    <property type="entry name" value="TPR_12"/>
    <property type="match status" value="1"/>
</dbReference>
<evidence type="ECO:0000256" key="3">
    <source>
        <dbReference type="PROSITE-ProRule" id="PRU00339"/>
    </source>
</evidence>
<keyword evidence="2 3" id="KW-0802">TPR repeat</keyword>
<dbReference type="PROSITE" id="PS50005">
    <property type="entry name" value="TPR"/>
    <property type="match status" value="3"/>
</dbReference>
<dbReference type="EMBL" id="JRAA01000001">
    <property type="protein sequence ID" value="KHF26317.1"/>
    <property type="molecule type" value="Genomic_DNA"/>
</dbReference>
<dbReference type="InterPro" id="IPR056413">
    <property type="entry name" value="TPR_CcmH_CycH"/>
</dbReference>
<dbReference type="InterPro" id="IPR051685">
    <property type="entry name" value="Ycf3/AcsC/BcsC/TPR_MFPF"/>
</dbReference>
<keyword evidence="6" id="KW-1185">Reference proteome</keyword>
<proteinExistence type="predicted"/>
<accession>A0A0B0HCD7</accession>
<organism evidence="5 6">
    <name type="scientific">Solemya velum gill symbiont</name>
    <dbReference type="NCBI Taxonomy" id="2340"/>
    <lineage>
        <taxon>Bacteria</taxon>
        <taxon>Pseudomonadati</taxon>
        <taxon>Pseudomonadota</taxon>
        <taxon>Gammaproteobacteria</taxon>
        <taxon>sulfur-oxidizing symbionts</taxon>
    </lineage>
</organism>
<reference evidence="5 6" key="1">
    <citation type="journal article" date="2014" name="BMC Genomics">
        <title>The genome of the intracellular bacterium of the coastal bivalve, Solemya velum: a blueprint for thriving in and out of symbiosis.</title>
        <authorList>
            <person name="Dmytrenko O."/>
            <person name="Russell S.L."/>
            <person name="Loo W.T."/>
            <person name="Fontanez K.M."/>
            <person name="Liao L."/>
            <person name="Roeselers G."/>
            <person name="Sharma R."/>
            <person name="Stewart F.J."/>
            <person name="Newton I.L."/>
            <person name="Woyke T."/>
            <person name="Wu D."/>
            <person name="Lang J.M."/>
            <person name="Eisen J.A."/>
            <person name="Cavanaugh C.M."/>
        </authorList>
    </citation>
    <scope>NUCLEOTIDE SEQUENCE [LARGE SCALE GENOMIC DNA]</scope>
    <source>
        <strain evidence="5 6">WH</strain>
    </source>
</reference>
<sequence length="605" mass="67155">MSSISGTDLFRLHIAAYSSKVGAGLENIGAALILTGMHYSKLLTRSRRSLHACCLILLSILASPAMSEKSADISASRSPVFASPDLMSRYLAAEINAHRGRLEEALDDYWIVAQASLDPMVVRRTARIALHLSSERALQAVELWVRVSPDAIDAHQALLLLHLKEGRQEDALAAAETLMRSAAIADKDGYLEIAAVATALGDVDEAVILLETVAQKNSEDPGSHYALGVALFGMKKYVRAESALRQAIELNKDDARYWILLSRLLSVQDQFEEAEKVLSQAVSHHPEDRVMQLAYAGSLVTHNKYQAAFEVYRNMLKAEPDDPDLLQIAGVLAIELNLWPEARLYLEKLLEYPKMRDHARLLLGKVELGFGDMDAASDYFNSVKGELQGEAIVQLAKIEFEAGRIESGHKLFDQQRLAEPDEAIAYYLAEAELLKLADYIDEGLELLAAAIKIYPDDLDLLYSHGMLSIDNGDIVTLEKRMREIIAANPDHALALNALGYTLADETDRYEEALELITRALELMPKSPAILDSMGWVLFRMGRLDESISYLQQAADINSDGEITAHLGEVLWHSGKREEAMSVWKSGLEREPDNKHIVEAMKRLQK</sequence>
<keyword evidence="1" id="KW-0677">Repeat</keyword>
<dbReference type="STRING" id="2340.JV46_16250"/>
<evidence type="ECO:0000256" key="2">
    <source>
        <dbReference type="ARBA" id="ARBA00022803"/>
    </source>
</evidence>
<dbReference type="InterPro" id="IPR011990">
    <property type="entry name" value="TPR-like_helical_dom_sf"/>
</dbReference>
<dbReference type="SUPFAM" id="SSF48452">
    <property type="entry name" value="TPR-like"/>
    <property type="match status" value="2"/>
</dbReference>
<feature type="repeat" description="TPR" evidence="3">
    <location>
        <begin position="221"/>
        <end position="254"/>
    </location>
</feature>
<dbReference type="Gene3D" id="1.25.40.10">
    <property type="entry name" value="Tetratricopeptide repeat domain"/>
    <property type="match status" value="2"/>
</dbReference>
<dbReference type="AlphaFoldDB" id="A0A0B0HCD7"/>
<gene>
    <name evidence="5" type="ORF">JV46_16250</name>
</gene>
<dbReference type="InterPro" id="IPR019734">
    <property type="entry name" value="TPR_rpt"/>
</dbReference>
<comment type="caution">
    <text evidence="5">The sequence shown here is derived from an EMBL/GenBank/DDBJ whole genome shotgun (WGS) entry which is preliminary data.</text>
</comment>
<name>A0A0B0HCD7_SOVGS</name>
<evidence type="ECO:0000313" key="5">
    <source>
        <dbReference type="EMBL" id="KHF26317.1"/>
    </source>
</evidence>
<dbReference type="PANTHER" id="PTHR44943:SF4">
    <property type="entry name" value="TPR REPEAT-CONTAINING PROTEIN MJ0798"/>
    <property type="match status" value="1"/>
</dbReference>
<dbReference type="eggNOG" id="COG0457">
    <property type="taxonomic scope" value="Bacteria"/>
</dbReference>